<organism evidence="3 4">
    <name type="scientific">Actinoplanes awajinensis subsp. mycoplanecinus</name>
    <dbReference type="NCBI Taxonomy" id="135947"/>
    <lineage>
        <taxon>Bacteria</taxon>
        <taxon>Bacillati</taxon>
        <taxon>Actinomycetota</taxon>
        <taxon>Actinomycetes</taxon>
        <taxon>Micromonosporales</taxon>
        <taxon>Micromonosporaceae</taxon>
        <taxon>Actinoplanes</taxon>
    </lineage>
</organism>
<feature type="compositionally biased region" description="Low complexity" evidence="1">
    <location>
        <begin position="67"/>
        <end position="87"/>
    </location>
</feature>
<dbReference type="Proteomes" id="UP000053244">
    <property type="component" value="Unassembled WGS sequence"/>
</dbReference>
<sequence length="393" mass="41126">MVSGAAESRLPEEDAQLGALRCPPMNEDGHVLKSRRGLLAAGLSVAVIGAIGVASTLNAGAEQIPDGPAAATAPAEVAEAPAAADPALKPPTILPWGEEPQLVKRGRDGATSRALKAAGLSAAAPGETDVSEADEYAPKGRSSKSRSLRTTRTTVVPPKPLQLDPPPTATASPSSSGSTVHFLYNVGWQAAVSDGAYANLTINRPVLAQADYHTLAELAVQSADGTQIVEVGWNVDRVVNGDDDPHLFVYHWVNGQTSCYNGCGYVQYSNTITPGDTLTVDIQKKFGIQFYGGAWWIAYDTEWVGYFPANLWTVDFAKTGMVQIFGEVAASSAQPCTQMGNGLAGLETTAARIGSVAYINGPTPDVAVRSTSNLYQVSRQSARTFRYGGAGAC</sequence>
<comment type="caution">
    <text evidence="3">The sequence shown here is derived from an EMBL/GenBank/DDBJ whole genome shotgun (WGS) entry which is preliminary data.</text>
</comment>
<evidence type="ECO:0000313" key="3">
    <source>
        <dbReference type="EMBL" id="KUL32360.1"/>
    </source>
</evidence>
<dbReference type="PROSITE" id="PS52045">
    <property type="entry name" value="NEPROSIN_PEP_CD"/>
    <property type="match status" value="1"/>
</dbReference>
<reference evidence="3 4" key="1">
    <citation type="submission" date="2015-10" db="EMBL/GenBank/DDBJ databases">
        <authorList>
            <person name="Gilbert D.G."/>
        </authorList>
    </citation>
    <scope>NUCLEOTIDE SEQUENCE [LARGE SCALE GENOMIC DNA]</scope>
    <source>
        <strain evidence="3 4">NRRL B-16712</strain>
    </source>
</reference>
<evidence type="ECO:0000256" key="1">
    <source>
        <dbReference type="SAM" id="MobiDB-lite"/>
    </source>
</evidence>
<dbReference type="AlphaFoldDB" id="A0A101JSP5"/>
<proteinExistence type="predicted"/>
<dbReference type="OrthoDB" id="3285909at2"/>
<feature type="compositionally biased region" description="Pro residues" evidence="1">
    <location>
        <begin position="157"/>
        <end position="168"/>
    </location>
</feature>
<gene>
    <name evidence="3" type="ORF">ADL15_20275</name>
</gene>
<evidence type="ECO:0000259" key="2">
    <source>
        <dbReference type="PROSITE" id="PS52045"/>
    </source>
</evidence>
<name>A0A101JSP5_9ACTN</name>
<dbReference type="PANTHER" id="PTHR31589:SF110">
    <property type="entry name" value="PROTEIN, PUTATIVE (DUF239)-RELATED"/>
    <property type="match status" value="1"/>
</dbReference>
<dbReference type="InterPro" id="IPR004314">
    <property type="entry name" value="Neprosin"/>
</dbReference>
<protein>
    <submittedName>
        <fullName evidence="3">Liprin-alpha-3</fullName>
    </submittedName>
</protein>
<dbReference type="EMBL" id="LLZH01000178">
    <property type="protein sequence ID" value="KUL32360.1"/>
    <property type="molecule type" value="Genomic_DNA"/>
</dbReference>
<feature type="region of interest" description="Disordered" evidence="1">
    <location>
        <begin position="67"/>
        <end position="176"/>
    </location>
</feature>
<feature type="compositionally biased region" description="Basic and acidic residues" evidence="1">
    <location>
        <begin position="101"/>
        <end position="110"/>
    </location>
</feature>
<dbReference type="InterPro" id="IPR053168">
    <property type="entry name" value="Glutamic_endopeptidase"/>
</dbReference>
<dbReference type="Pfam" id="PF03080">
    <property type="entry name" value="Neprosin"/>
    <property type="match status" value="1"/>
</dbReference>
<evidence type="ECO:0000313" key="4">
    <source>
        <dbReference type="Proteomes" id="UP000053244"/>
    </source>
</evidence>
<keyword evidence="4" id="KW-1185">Reference proteome</keyword>
<accession>A0A101JSP5</accession>
<dbReference type="PANTHER" id="PTHR31589">
    <property type="entry name" value="PROTEIN, PUTATIVE (DUF239)-RELATED-RELATED"/>
    <property type="match status" value="1"/>
</dbReference>
<feature type="compositionally biased region" description="Low complexity" evidence="1">
    <location>
        <begin position="114"/>
        <end position="124"/>
    </location>
</feature>
<feature type="domain" description="Neprosin PEP catalytic" evidence="2">
    <location>
        <begin position="172"/>
        <end position="393"/>
    </location>
</feature>